<evidence type="ECO:0000256" key="4">
    <source>
        <dbReference type="ARBA" id="ARBA00017575"/>
    </source>
</evidence>
<evidence type="ECO:0000256" key="6">
    <source>
        <dbReference type="ARBA" id="ARBA00022516"/>
    </source>
</evidence>
<keyword evidence="19 24" id="KW-1208">Phospholipid metabolism</keyword>
<feature type="binding site" evidence="22">
    <location>
        <begin position="98"/>
        <end position="100"/>
    </location>
    <ligand>
        <name>ATP</name>
        <dbReference type="ChEBI" id="CHEBI:30616"/>
    </ligand>
</feature>
<evidence type="ECO:0000256" key="8">
    <source>
        <dbReference type="ARBA" id="ARBA00022679"/>
    </source>
</evidence>
<feature type="transmembrane region" description="Helical" evidence="24">
    <location>
        <begin position="69"/>
        <end position="88"/>
    </location>
</feature>
<keyword evidence="17 24" id="KW-0472">Membrane</keyword>
<dbReference type="CDD" id="cd14264">
    <property type="entry name" value="DAGK_IM"/>
    <property type="match status" value="1"/>
</dbReference>
<evidence type="ECO:0000256" key="16">
    <source>
        <dbReference type="ARBA" id="ARBA00023098"/>
    </source>
</evidence>
<feature type="binding site" evidence="22">
    <location>
        <begin position="107"/>
        <end position="108"/>
    </location>
    <ligand>
        <name>ATP</name>
        <dbReference type="ChEBI" id="CHEBI:30616"/>
    </ligand>
</feature>
<keyword evidence="16 24" id="KW-0443">Lipid metabolism</keyword>
<feature type="binding site" evidence="21">
    <location>
        <begin position="43"/>
        <end position="47"/>
    </location>
    <ligand>
        <name>substrate</name>
    </ligand>
</feature>
<dbReference type="EMBL" id="CP065668">
    <property type="protein sequence ID" value="QPS11100.1"/>
    <property type="molecule type" value="Genomic_DNA"/>
</dbReference>
<evidence type="ECO:0000256" key="5">
    <source>
        <dbReference type="ARBA" id="ARBA00022475"/>
    </source>
</evidence>
<keyword evidence="13 22" id="KW-0067">ATP-binding</keyword>
<evidence type="ECO:0000256" key="7">
    <source>
        <dbReference type="ARBA" id="ARBA00022519"/>
    </source>
</evidence>
<comment type="subcellular location">
    <subcellularLocation>
        <location evidence="1 24">Cell inner membrane</location>
        <topology evidence="1 24">Multi-pass membrane protein</topology>
    </subcellularLocation>
</comment>
<feature type="binding site" evidence="22">
    <location>
        <position position="41"/>
    </location>
    <ligand>
        <name>ATP</name>
        <dbReference type="ChEBI" id="CHEBI:30616"/>
    </ligand>
</feature>
<evidence type="ECO:0000256" key="9">
    <source>
        <dbReference type="ARBA" id="ARBA00022692"/>
    </source>
</evidence>
<comment type="function">
    <text evidence="24">Catalyzes the ATP-dependent phosphorylation of sn-l,2-diacylglycerol (DAG) to phosphatidic acid. Involved in the recycling of diacylglycerol produced as a by-product during membrane-derived oligosaccharide (MDO) biosynthesis.</text>
</comment>
<keyword evidence="14 23" id="KW-0460">Magnesium</keyword>
<keyword evidence="9 24" id="KW-0812">Transmembrane</keyword>
<evidence type="ECO:0000256" key="21">
    <source>
        <dbReference type="PIRSR" id="PIRSR600829-2"/>
    </source>
</evidence>
<feature type="active site" description="Proton acceptor" evidence="20">
    <location>
        <position position="82"/>
    </location>
</feature>
<proteinExistence type="inferred from homology"/>
<dbReference type="InterPro" id="IPR036945">
    <property type="entry name" value="DAGK_sf"/>
</dbReference>
<feature type="transmembrane region" description="Helical" evidence="24">
    <location>
        <begin position="109"/>
        <end position="130"/>
    </location>
</feature>
<feature type="binding site" evidence="23">
    <location>
        <position position="41"/>
    </location>
    <ligand>
        <name>a divalent metal cation</name>
        <dbReference type="ChEBI" id="CHEBI:60240"/>
    </ligand>
</feature>
<evidence type="ECO:0000256" key="11">
    <source>
        <dbReference type="ARBA" id="ARBA00022741"/>
    </source>
</evidence>
<feature type="binding site" evidence="21">
    <location>
        <position position="23"/>
    </location>
    <ligand>
        <name>substrate</name>
    </ligand>
</feature>
<dbReference type="GO" id="GO:0005524">
    <property type="term" value="F:ATP binding"/>
    <property type="evidence" value="ECO:0007669"/>
    <property type="project" value="UniProtKB-KW"/>
</dbReference>
<keyword evidence="12 24" id="KW-0418">Kinase</keyword>
<reference evidence="25 26" key="1">
    <citation type="submission" date="2020-12" db="EMBL/GenBank/DDBJ databases">
        <title>FDA dAtabase for Regulatory Grade micrObial Sequences (FDA-ARGOS): Supporting development and validation of Infectious Disease Dx tests.</title>
        <authorList>
            <person name="Sproer C."/>
            <person name="Gronow S."/>
            <person name="Severitt S."/>
            <person name="Schroder I."/>
            <person name="Tallon L."/>
            <person name="Sadzewicz L."/>
            <person name="Zhao X."/>
            <person name="Boylan J."/>
            <person name="Ott S."/>
            <person name="Bowen H."/>
            <person name="Vavikolanu K."/>
            <person name="Mehta A."/>
            <person name="Aluvathingal J."/>
            <person name="Nadendla S."/>
            <person name="Lowell S."/>
            <person name="Myers T."/>
            <person name="Yan Y."/>
            <person name="Sichtig H."/>
        </authorList>
    </citation>
    <scope>NUCLEOTIDE SEQUENCE [LARGE SCALE GENOMIC DNA]</scope>
    <source>
        <strain evidence="25 26">FDAARGOS_909</strain>
    </source>
</reference>
<evidence type="ECO:0000256" key="18">
    <source>
        <dbReference type="ARBA" id="ARBA00023209"/>
    </source>
</evidence>
<dbReference type="GeneID" id="25359865"/>
<evidence type="ECO:0000256" key="23">
    <source>
        <dbReference type="PIRSR" id="PIRSR600829-4"/>
    </source>
</evidence>
<feature type="binding site" evidence="21">
    <location>
        <position position="111"/>
    </location>
    <ligand>
        <name>substrate</name>
    </ligand>
</feature>
<dbReference type="Gene3D" id="1.10.287.3610">
    <property type="match status" value="1"/>
</dbReference>
<dbReference type="InterPro" id="IPR000829">
    <property type="entry name" value="DAGK"/>
</dbReference>
<evidence type="ECO:0000256" key="13">
    <source>
        <dbReference type="ARBA" id="ARBA00022840"/>
    </source>
</evidence>
<evidence type="ECO:0000256" key="17">
    <source>
        <dbReference type="ARBA" id="ARBA00023136"/>
    </source>
</evidence>
<evidence type="ECO:0000256" key="15">
    <source>
        <dbReference type="ARBA" id="ARBA00022989"/>
    </source>
</evidence>
<evidence type="ECO:0000256" key="24">
    <source>
        <dbReference type="RuleBase" id="RU363065"/>
    </source>
</evidence>
<dbReference type="PANTHER" id="PTHR34299">
    <property type="entry name" value="DIACYLGLYCEROL KINASE"/>
    <property type="match status" value="1"/>
</dbReference>
<dbReference type="Pfam" id="PF01219">
    <property type="entry name" value="DAGK_prokar"/>
    <property type="match status" value="1"/>
</dbReference>
<feature type="binding site" evidence="22">
    <location>
        <position position="30"/>
    </location>
    <ligand>
        <name>ATP</name>
        <dbReference type="ChEBI" id="CHEBI:30616"/>
    </ligand>
</feature>
<dbReference type="InterPro" id="IPR033718">
    <property type="entry name" value="DAGK_prok"/>
</dbReference>
<feature type="binding site" evidence="23">
    <location>
        <position position="89"/>
    </location>
    <ligand>
        <name>a divalent metal cation</name>
        <dbReference type="ChEBI" id="CHEBI:60240"/>
    </ligand>
</feature>
<evidence type="ECO:0000256" key="12">
    <source>
        <dbReference type="ARBA" id="ARBA00022777"/>
    </source>
</evidence>
<gene>
    <name evidence="25" type="ORF">I6G66_14340</name>
</gene>
<dbReference type="AlphaFoldDB" id="A0A7T2S8W8"/>
<name>A0A7T2S8W8_DELAC</name>
<evidence type="ECO:0000256" key="19">
    <source>
        <dbReference type="ARBA" id="ARBA00023264"/>
    </source>
</evidence>
<evidence type="ECO:0000256" key="1">
    <source>
        <dbReference type="ARBA" id="ARBA00004429"/>
    </source>
</evidence>
<accession>A0A7T2S8W8</accession>
<evidence type="ECO:0000256" key="3">
    <source>
        <dbReference type="ARBA" id="ARBA00012133"/>
    </source>
</evidence>
<dbReference type="GO" id="GO:0005886">
    <property type="term" value="C:plasma membrane"/>
    <property type="evidence" value="ECO:0007669"/>
    <property type="project" value="UniProtKB-SubCell"/>
</dbReference>
<keyword evidence="7 24" id="KW-0997">Cell inner membrane</keyword>
<comment type="similarity">
    <text evidence="2 24">Belongs to the bacterial diacylglycerol kinase family.</text>
</comment>
<keyword evidence="6" id="KW-0444">Lipid biosynthesis</keyword>
<protein>
    <recommendedName>
        <fullName evidence="4 24">Diacylglycerol kinase</fullName>
        <ecNumber evidence="3 24">2.7.1.107</ecNumber>
    </recommendedName>
</protein>
<comment type="catalytic activity">
    <reaction evidence="24">
        <text>a 1,2-diacyl-sn-glycerol + ATP = a 1,2-diacyl-sn-glycero-3-phosphate + ADP + H(+)</text>
        <dbReference type="Rhea" id="RHEA:10272"/>
        <dbReference type="ChEBI" id="CHEBI:15378"/>
        <dbReference type="ChEBI" id="CHEBI:17815"/>
        <dbReference type="ChEBI" id="CHEBI:30616"/>
        <dbReference type="ChEBI" id="CHEBI:58608"/>
        <dbReference type="ChEBI" id="CHEBI:456216"/>
        <dbReference type="EC" id="2.7.1.107"/>
    </reaction>
</comment>
<evidence type="ECO:0000256" key="2">
    <source>
        <dbReference type="ARBA" id="ARBA00005967"/>
    </source>
</evidence>
<evidence type="ECO:0000256" key="14">
    <source>
        <dbReference type="ARBA" id="ARBA00022842"/>
    </source>
</evidence>
<organism evidence="25 26">
    <name type="scientific">Delftia acidovorans</name>
    <name type="common">Pseudomonas acidovorans</name>
    <name type="synonym">Comamonas acidovorans</name>
    <dbReference type="NCBI Taxonomy" id="80866"/>
    <lineage>
        <taxon>Bacteria</taxon>
        <taxon>Pseudomonadati</taxon>
        <taxon>Pseudomonadota</taxon>
        <taxon>Betaproteobacteria</taxon>
        <taxon>Burkholderiales</taxon>
        <taxon>Comamonadaceae</taxon>
        <taxon>Delftia</taxon>
    </lineage>
</organism>
<keyword evidence="18" id="KW-0594">Phospholipid biosynthesis</keyword>
<feature type="binding site" evidence="22">
    <location>
        <position position="23"/>
    </location>
    <ligand>
        <name>ATP</name>
        <dbReference type="ChEBI" id="CHEBI:30616"/>
    </ligand>
</feature>
<evidence type="ECO:0000313" key="25">
    <source>
        <dbReference type="EMBL" id="QPS11100.1"/>
    </source>
</evidence>
<dbReference type="PANTHER" id="PTHR34299:SF1">
    <property type="entry name" value="DIACYLGLYCEROL KINASE"/>
    <property type="match status" value="1"/>
</dbReference>
<keyword evidence="15 24" id="KW-1133">Transmembrane helix</keyword>
<keyword evidence="10 23" id="KW-0479">Metal-binding</keyword>
<dbReference type="GO" id="GO:0004143">
    <property type="term" value="F:ATP-dependent diacylglycerol kinase activity"/>
    <property type="evidence" value="ECO:0007669"/>
    <property type="project" value="UniProtKB-EC"/>
</dbReference>
<evidence type="ECO:0000256" key="10">
    <source>
        <dbReference type="ARBA" id="ARBA00022723"/>
    </source>
</evidence>
<evidence type="ECO:0000256" key="22">
    <source>
        <dbReference type="PIRSR" id="PIRSR600829-3"/>
    </source>
</evidence>
<feature type="binding site" evidence="22">
    <location>
        <position position="89"/>
    </location>
    <ligand>
        <name>ATP</name>
        <dbReference type="ChEBI" id="CHEBI:30616"/>
    </ligand>
</feature>
<keyword evidence="8 24" id="KW-0808">Transferase</keyword>
<keyword evidence="5" id="KW-1003">Cell membrane</keyword>
<dbReference type="OMA" id="MEAMNTA"/>
<feature type="binding site" evidence="21">
    <location>
        <position position="82"/>
    </location>
    <ligand>
        <name>substrate</name>
    </ligand>
</feature>
<dbReference type="EC" id="2.7.1.107" evidence="3 24"/>
<dbReference type="RefSeq" id="WP_012203651.1">
    <property type="nucleotide sequence ID" value="NZ_CANENH010000005.1"/>
</dbReference>
<comment type="cofactor">
    <cofactor evidence="23">
        <name>Mg(2+)</name>
        <dbReference type="ChEBI" id="CHEBI:18420"/>
    </cofactor>
    <text evidence="23">Mn(2+), Zn(2+), Cd(2+) and Co(2+) support activity to lesser extents.</text>
</comment>
<sequence length="137" mass="15607">MKNNSTKPNIFVNQQKSRKGLNRLIHATRYSWRGILDAWHEKAFRLECKIFVISTPLALLIGNGWLEKFLLIASIWVLMLIEVLNSAIESAIDRVGSEEHELSRRAKDLGSAAVLMGILLCLALWTATIYNNIRLFN</sequence>
<evidence type="ECO:0000313" key="26">
    <source>
        <dbReference type="Proteomes" id="UP000594778"/>
    </source>
</evidence>
<evidence type="ECO:0000256" key="20">
    <source>
        <dbReference type="PIRSR" id="PIRSR600829-1"/>
    </source>
</evidence>
<dbReference type="GO" id="GO:0006654">
    <property type="term" value="P:phosphatidic acid biosynthetic process"/>
    <property type="evidence" value="ECO:0007669"/>
    <property type="project" value="InterPro"/>
</dbReference>
<dbReference type="GO" id="GO:0046872">
    <property type="term" value="F:metal ion binding"/>
    <property type="evidence" value="ECO:0007669"/>
    <property type="project" value="UniProtKB-KW"/>
</dbReference>
<keyword evidence="11 22" id="KW-0547">Nucleotide-binding</keyword>
<comment type="caution">
    <text evidence="24">Lacks conserved residue(s) required for the propagation of feature annotation.</text>
</comment>
<feature type="binding site" evidence="21">
    <location>
        <begin position="27"/>
        <end position="32"/>
    </location>
    <ligand>
        <name>substrate</name>
    </ligand>
</feature>
<dbReference type="Proteomes" id="UP000594778">
    <property type="component" value="Chromosome"/>
</dbReference>